<comment type="similarity">
    <text evidence="3">Belongs to the peptidase M50B family.</text>
</comment>
<dbReference type="GO" id="GO:0006508">
    <property type="term" value="P:proteolysis"/>
    <property type="evidence" value="ECO:0007669"/>
    <property type="project" value="UniProtKB-KW"/>
</dbReference>
<comment type="caution">
    <text evidence="14">The sequence shown here is derived from an EMBL/GenBank/DDBJ whole genome shotgun (WGS) entry which is preliminary data.</text>
</comment>
<reference evidence="14" key="1">
    <citation type="journal article" date="2020" name="mSystems">
        <title>Genome- and Community-Level Interaction Insights into Carbon Utilization and Element Cycling Functions of Hydrothermarchaeota in Hydrothermal Sediment.</title>
        <authorList>
            <person name="Zhou Z."/>
            <person name="Liu Y."/>
            <person name="Xu W."/>
            <person name="Pan J."/>
            <person name="Luo Z.H."/>
            <person name="Li M."/>
        </authorList>
    </citation>
    <scope>NUCLEOTIDE SEQUENCE [LARGE SCALE GENOMIC DNA]</scope>
    <source>
        <strain evidence="14">SpSt-605</strain>
    </source>
</reference>
<dbReference type="CDD" id="cd06158">
    <property type="entry name" value="S2P-M50_like_1"/>
    <property type="match status" value="1"/>
</dbReference>
<dbReference type="GO" id="GO:0008237">
    <property type="term" value="F:metallopeptidase activity"/>
    <property type="evidence" value="ECO:0007669"/>
    <property type="project" value="UniProtKB-KW"/>
</dbReference>
<evidence type="ECO:0000256" key="1">
    <source>
        <dbReference type="ARBA" id="ARBA00001947"/>
    </source>
</evidence>
<dbReference type="InterPro" id="IPR044537">
    <property type="entry name" value="Rip2-like"/>
</dbReference>
<feature type="transmembrane region" description="Helical" evidence="13">
    <location>
        <begin position="128"/>
        <end position="148"/>
    </location>
</feature>
<keyword evidence="8" id="KW-0378">Hydrolase</keyword>
<evidence type="ECO:0000256" key="5">
    <source>
        <dbReference type="ARBA" id="ARBA00022670"/>
    </source>
</evidence>
<evidence type="ECO:0000256" key="8">
    <source>
        <dbReference type="ARBA" id="ARBA00022801"/>
    </source>
</evidence>
<evidence type="ECO:0000256" key="4">
    <source>
        <dbReference type="ARBA" id="ARBA00022475"/>
    </source>
</evidence>
<evidence type="ECO:0000256" key="12">
    <source>
        <dbReference type="ARBA" id="ARBA00023136"/>
    </source>
</evidence>
<dbReference type="GO" id="GO:0005886">
    <property type="term" value="C:plasma membrane"/>
    <property type="evidence" value="ECO:0007669"/>
    <property type="project" value="UniProtKB-SubCell"/>
</dbReference>
<keyword evidence="12 13" id="KW-0472">Membrane</keyword>
<organism evidence="14">
    <name type="scientific">Caldimicrobium thiodismutans</name>
    <dbReference type="NCBI Taxonomy" id="1653476"/>
    <lineage>
        <taxon>Bacteria</taxon>
        <taxon>Pseudomonadati</taxon>
        <taxon>Thermodesulfobacteriota</taxon>
        <taxon>Thermodesulfobacteria</taxon>
        <taxon>Thermodesulfobacteriales</taxon>
        <taxon>Thermodesulfobacteriaceae</taxon>
        <taxon>Caldimicrobium</taxon>
    </lineage>
</organism>
<dbReference type="EMBL" id="DSZU01000016">
    <property type="protein sequence ID" value="HGV54605.1"/>
    <property type="molecule type" value="Genomic_DNA"/>
</dbReference>
<evidence type="ECO:0000256" key="2">
    <source>
        <dbReference type="ARBA" id="ARBA00004651"/>
    </source>
</evidence>
<dbReference type="PANTHER" id="PTHR35864">
    <property type="entry name" value="ZINC METALLOPROTEASE MJ0611-RELATED"/>
    <property type="match status" value="1"/>
</dbReference>
<comment type="cofactor">
    <cofactor evidence="1">
        <name>Zn(2+)</name>
        <dbReference type="ChEBI" id="CHEBI:29105"/>
    </cofactor>
</comment>
<comment type="subcellular location">
    <subcellularLocation>
        <location evidence="2">Cell membrane</location>
        <topology evidence="2">Multi-pass membrane protein</topology>
    </subcellularLocation>
</comment>
<evidence type="ECO:0000256" key="10">
    <source>
        <dbReference type="ARBA" id="ARBA00022989"/>
    </source>
</evidence>
<keyword evidence="5 14" id="KW-0645">Protease</keyword>
<feature type="transmembrane region" description="Helical" evidence="13">
    <location>
        <begin position="85"/>
        <end position="108"/>
    </location>
</feature>
<keyword evidence="10 13" id="KW-1133">Transmembrane helix</keyword>
<keyword evidence="11" id="KW-0482">Metalloprotease</keyword>
<evidence type="ECO:0000256" key="13">
    <source>
        <dbReference type="SAM" id="Phobius"/>
    </source>
</evidence>
<dbReference type="AlphaFoldDB" id="A0A832GP27"/>
<keyword evidence="6 13" id="KW-0812">Transmembrane</keyword>
<evidence type="ECO:0000256" key="7">
    <source>
        <dbReference type="ARBA" id="ARBA00022723"/>
    </source>
</evidence>
<accession>A0A832GP27</accession>
<keyword evidence="4" id="KW-1003">Cell membrane</keyword>
<evidence type="ECO:0000256" key="3">
    <source>
        <dbReference type="ARBA" id="ARBA00007931"/>
    </source>
</evidence>
<gene>
    <name evidence="14" type="ORF">ENT73_00765</name>
</gene>
<feature type="transmembrane region" description="Helical" evidence="13">
    <location>
        <begin position="169"/>
        <end position="189"/>
    </location>
</feature>
<evidence type="ECO:0000256" key="11">
    <source>
        <dbReference type="ARBA" id="ARBA00023049"/>
    </source>
</evidence>
<sequence length="213" mass="24162">MPDLKILILLLPILLFALTVHEFSHGLTAYLLGDPTPQRAGRLTLNPLKHLDLFGTLTLILTQAIGWAKPVPINPNYFKNPWRDMAITSAAGPLSNFLLAILFAFSYHLFNTLNLNFKEIKISEPMAIISYLGVKINLGLALFNFLPIPPLDGSKILVKFLPPYLRENYLRIELMGFFLILFLALTGLLGKTLYPFLKFLAEIILYYTSFFFK</sequence>
<evidence type="ECO:0000313" key="14">
    <source>
        <dbReference type="EMBL" id="HGV54605.1"/>
    </source>
</evidence>
<name>A0A832GP27_9BACT</name>
<evidence type="ECO:0000256" key="6">
    <source>
        <dbReference type="ARBA" id="ARBA00022692"/>
    </source>
</evidence>
<protein>
    <submittedName>
        <fullName evidence="14">Site-2 protease family protein</fullName>
    </submittedName>
</protein>
<dbReference type="PANTHER" id="PTHR35864:SF1">
    <property type="entry name" value="ZINC METALLOPROTEASE YWHC-RELATED"/>
    <property type="match status" value="1"/>
</dbReference>
<dbReference type="InterPro" id="IPR052348">
    <property type="entry name" value="Metallopeptidase_M50B"/>
</dbReference>
<evidence type="ECO:0000256" key="9">
    <source>
        <dbReference type="ARBA" id="ARBA00022833"/>
    </source>
</evidence>
<keyword evidence="7" id="KW-0479">Metal-binding</keyword>
<dbReference type="GO" id="GO:0046872">
    <property type="term" value="F:metal ion binding"/>
    <property type="evidence" value="ECO:0007669"/>
    <property type="project" value="UniProtKB-KW"/>
</dbReference>
<keyword evidence="9" id="KW-0862">Zinc</keyword>
<proteinExistence type="inferred from homology"/>